<feature type="signal peptide" evidence="3">
    <location>
        <begin position="1"/>
        <end position="23"/>
    </location>
</feature>
<comment type="caution">
    <text evidence="4">The sequence shown here is derived from an EMBL/GenBank/DDBJ whole genome shotgun (WGS) entry which is preliminary data.</text>
</comment>
<accession>A0A940WPB2</accession>
<feature type="region of interest" description="Disordered" evidence="1">
    <location>
        <begin position="712"/>
        <end position="758"/>
    </location>
</feature>
<feature type="chain" id="PRO_5037489924" description="Secreted protein" evidence="3">
    <location>
        <begin position="24"/>
        <end position="758"/>
    </location>
</feature>
<keyword evidence="2" id="KW-0472">Membrane</keyword>
<keyword evidence="2" id="KW-0812">Transmembrane</keyword>
<protein>
    <recommendedName>
        <fullName evidence="6">Secreted protein</fullName>
    </recommendedName>
</protein>
<sequence>MIRKAALLTLLTALLAPPGMAGAAVTARTEHAAAADPLVVEQITPGIVRDPAAPITISGTVTGTPLSSVRVQVDYLGQPFRQRSDMETFLRSDFFAGSRFFTKVQSTPLDQSGKLPFRFTMTPQELRMTQPGVYPIAIEAVDVATGQRLAVKRTFLPYVPAGQPVPKVKLALALPITDRPHRADDATFMDDDLRASVSSGRLAALLKVAQTAPADVTWFVDPAVLQDAGQASAGAYVVRKGTQSQRQNADPQAGQWLTALRTALTGKNVVAMPYADPDVTSMVHNGLEEPAVAAIQRGAALAGDLLGREVSAGTVWPADGLIDRDAADELAMSGVKSLLLSGDALPVPLPVPPGVTQDAEAQAGRSTAPDTTAGQGATTLATVADTPMTAFLSDPALGEILASDVSAPGAALLARQRFVSETAMLAFEQATAGGPSSATAASRQKSATVVVAPPSHLWNPDPAFVASLLQAAGKAPWLRTTPLTSVKPARGAAPKSDLAYGERERQAELSRAYMNGVRRLDQKSEAASTVTDPHSELFHEAILRLMSSAWRDDAKRAALFSKQVQGAIDHRLGLVSVINTPRAIAGANGQVPVSVANNLDKDVRLRVRVTSENTSRLEIDAPDGVFETEPTRVYAGRSQLVNVPVIVPVGGGEATIRIQVLTADRFDYGDPVRVVVRATGYTGIALVIVGAALGIMLAAVVMRVLRRRSRKSFPFGPSGGAGGTGGPNGSDGSGDDGAGAGAEAERTVPAERTKTPPA</sequence>
<name>A0A940WPB2_9ACTN</name>
<gene>
    <name evidence="4" type="ORF">JOL79_12635</name>
</gene>
<feature type="compositionally biased region" description="Basic and acidic residues" evidence="1">
    <location>
        <begin position="743"/>
        <end position="758"/>
    </location>
</feature>
<evidence type="ECO:0000313" key="4">
    <source>
        <dbReference type="EMBL" id="MBP2704661.1"/>
    </source>
</evidence>
<feature type="region of interest" description="Disordered" evidence="1">
    <location>
        <begin position="351"/>
        <end position="376"/>
    </location>
</feature>
<evidence type="ECO:0000256" key="3">
    <source>
        <dbReference type="SAM" id="SignalP"/>
    </source>
</evidence>
<proteinExistence type="predicted"/>
<keyword evidence="2" id="KW-1133">Transmembrane helix</keyword>
<evidence type="ECO:0000256" key="1">
    <source>
        <dbReference type="SAM" id="MobiDB-lite"/>
    </source>
</evidence>
<dbReference type="EMBL" id="JAFCNB010000005">
    <property type="protein sequence ID" value="MBP2704661.1"/>
    <property type="molecule type" value="Genomic_DNA"/>
</dbReference>
<dbReference type="RefSeq" id="WP_210155945.1">
    <property type="nucleotide sequence ID" value="NZ_JAFCNB010000005.1"/>
</dbReference>
<feature type="transmembrane region" description="Helical" evidence="2">
    <location>
        <begin position="681"/>
        <end position="705"/>
    </location>
</feature>
<dbReference type="Proteomes" id="UP000674234">
    <property type="component" value="Unassembled WGS sequence"/>
</dbReference>
<keyword evidence="5" id="KW-1185">Reference proteome</keyword>
<dbReference type="AlphaFoldDB" id="A0A940WPB2"/>
<evidence type="ECO:0000256" key="2">
    <source>
        <dbReference type="SAM" id="Phobius"/>
    </source>
</evidence>
<feature type="compositionally biased region" description="Gly residues" evidence="1">
    <location>
        <begin position="717"/>
        <end position="740"/>
    </location>
</feature>
<reference evidence="4" key="1">
    <citation type="submission" date="2021-02" db="EMBL/GenBank/DDBJ databases">
        <title>Draft genome sequence of Microbispora sp. RL4-1S isolated from rice leaves in Thailand.</title>
        <authorList>
            <person name="Muangham S."/>
            <person name="Duangmal K."/>
        </authorList>
    </citation>
    <scope>NUCLEOTIDE SEQUENCE</scope>
    <source>
        <strain evidence="4">RL4-1S</strain>
    </source>
</reference>
<keyword evidence="3" id="KW-0732">Signal</keyword>
<organism evidence="4 5">
    <name type="scientific">Microbispora oryzae</name>
    <dbReference type="NCBI Taxonomy" id="2806554"/>
    <lineage>
        <taxon>Bacteria</taxon>
        <taxon>Bacillati</taxon>
        <taxon>Actinomycetota</taxon>
        <taxon>Actinomycetes</taxon>
        <taxon>Streptosporangiales</taxon>
        <taxon>Streptosporangiaceae</taxon>
        <taxon>Microbispora</taxon>
    </lineage>
</organism>
<evidence type="ECO:0008006" key="6">
    <source>
        <dbReference type="Google" id="ProtNLM"/>
    </source>
</evidence>
<evidence type="ECO:0000313" key="5">
    <source>
        <dbReference type="Proteomes" id="UP000674234"/>
    </source>
</evidence>